<feature type="repeat" description="ANK" evidence="3">
    <location>
        <begin position="239"/>
        <end position="271"/>
    </location>
</feature>
<accession>A0A813LFE9</accession>
<dbReference type="EMBL" id="CAJNNW010035116">
    <property type="protein sequence ID" value="CAE8725756.1"/>
    <property type="molecule type" value="Genomic_DNA"/>
</dbReference>
<reference evidence="4" key="1">
    <citation type="submission" date="2021-02" db="EMBL/GenBank/DDBJ databases">
        <authorList>
            <person name="Dougan E. K."/>
            <person name="Rhodes N."/>
            <person name="Thang M."/>
            <person name="Chan C."/>
        </authorList>
    </citation>
    <scope>NUCLEOTIDE SEQUENCE</scope>
</reference>
<dbReference type="PANTHER" id="PTHR24171">
    <property type="entry name" value="ANKYRIN REPEAT DOMAIN-CONTAINING PROTEIN 39-RELATED"/>
    <property type="match status" value="1"/>
</dbReference>
<feature type="repeat" description="ANK" evidence="3">
    <location>
        <begin position="206"/>
        <end position="238"/>
    </location>
</feature>
<dbReference type="SUPFAM" id="SSF48403">
    <property type="entry name" value="Ankyrin repeat"/>
    <property type="match status" value="1"/>
</dbReference>
<dbReference type="Pfam" id="PF00023">
    <property type="entry name" value="Ank"/>
    <property type="match status" value="2"/>
</dbReference>
<sequence length="1028" mass="105895">MSSMDGLATGTLDGNQHVSSRAACLEDLLLFASQANSLLEVNRLLHQGADPNVADEDGETPLFEAAASGNVDITATLLLHSADPGYRSMHGMVAGDLAADSRVKTLLDLFQGKAVGAEAKESAMAGLKGSLRQQVAEHLQRAGTESGRVHSGGLKLDVESVKAEGAALNVDPDQTLQPSASAASQAEILFVQSDIVPGIFSQAEDAGEAPLLEAVQGNDLFQVEQLLQNGAMPNAADALGETPLFEAAASGNVDITATLLLHSADPGYRSMHGMVAGDLAADSRVKTLLDLFQGKAVGAEAKEAAMAGLKGSLRQQVAEHLQRAGTESGRVHSGGLKLDVESVKAEGAALNVDPDQTLQPSASAASQAEILFVQSDIVPETLSQAEDAGEAPLLEAVQGNDLFQVEQLLQNGAMLNAADALGETPLFEAAAGGNVDITATLLLHSADPGYRSMHGMVAGDLAADSRVKTLLDLFQGKAVGAEAKEAAMAGLKGSLRQQVAEHLQRAGTESGRVHSGGLKLDVESVKAEGAALNLDTGLKLDGESVKAEGAVLNVDTGLQLDVESVKAEGAVLNVDTGLQLDVESVKAEGAVLNVDTGLQLDGESVKAGGAAPDVDTGLKLDVESVFTAEGAALNVDLGLKLDVESVKAEGAALNVDTGLQLDAESVKAEGAALDVDTGLQLDVESVKAEGAALNVDLGLQLDGESVKAEGAAPDVDTGLKLDVESVFTAEGAVLNVDLRLKLDVGSVFRAEGAAPDVDTGLKLDGESVKAEGAAPDVDLGLKLDVGSVFRAEGAALNVDLGLQLDGESVKAEGAALNVDPDQTLQPSVSAGSFYSIFPDHASHTEKAGRSCVVLPQVRRDPWMSSEVLYQLRPGEVASLGAWDVTGRWRRVVAAGCLKESADGWMPVSHPVLGCLAQPLESQTDTFPRAWTLDAPCPSYGMSAAEARHQLHLRGSLRLPGGAPPGPASCSAEADALFEVFRSGRTETAEGEAALAKLDPGTVKSVLAAALQHLEEKGVRLEIKAGPLT</sequence>
<dbReference type="Proteomes" id="UP000626109">
    <property type="component" value="Unassembled WGS sequence"/>
</dbReference>
<dbReference type="GO" id="GO:0085020">
    <property type="term" value="P:protein K6-linked ubiquitination"/>
    <property type="evidence" value="ECO:0007669"/>
    <property type="project" value="TreeGrafter"/>
</dbReference>
<dbReference type="PROSITE" id="PS50088">
    <property type="entry name" value="ANK_REPEAT"/>
    <property type="match status" value="5"/>
</dbReference>
<dbReference type="PROSITE" id="PS50297">
    <property type="entry name" value="ANK_REP_REGION"/>
    <property type="match status" value="2"/>
</dbReference>
<name>A0A813LFE9_POLGL</name>
<evidence type="ECO:0000256" key="1">
    <source>
        <dbReference type="ARBA" id="ARBA00022737"/>
    </source>
</evidence>
<keyword evidence="2 3" id="KW-0040">ANK repeat</keyword>
<dbReference type="InterPro" id="IPR036770">
    <property type="entry name" value="Ankyrin_rpt-contain_sf"/>
</dbReference>
<dbReference type="AlphaFoldDB" id="A0A813LFE9"/>
<dbReference type="GO" id="GO:0004842">
    <property type="term" value="F:ubiquitin-protein transferase activity"/>
    <property type="evidence" value="ECO:0007669"/>
    <property type="project" value="TreeGrafter"/>
</dbReference>
<dbReference type="Pfam" id="PF13637">
    <property type="entry name" value="Ank_4"/>
    <property type="match status" value="1"/>
</dbReference>
<comment type="caution">
    <text evidence="4">The sequence shown here is derived from an EMBL/GenBank/DDBJ whole genome shotgun (WGS) entry which is preliminary data.</text>
</comment>
<keyword evidence="1" id="KW-0677">Repeat</keyword>
<proteinExistence type="predicted"/>
<organism evidence="4 5">
    <name type="scientific">Polarella glacialis</name>
    <name type="common">Dinoflagellate</name>
    <dbReference type="NCBI Taxonomy" id="89957"/>
    <lineage>
        <taxon>Eukaryota</taxon>
        <taxon>Sar</taxon>
        <taxon>Alveolata</taxon>
        <taxon>Dinophyceae</taxon>
        <taxon>Suessiales</taxon>
        <taxon>Suessiaceae</taxon>
        <taxon>Polarella</taxon>
    </lineage>
</organism>
<dbReference type="InterPro" id="IPR002110">
    <property type="entry name" value="Ankyrin_rpt"/>
</dbReference>
<protein>
    <submittedName>
        <fullName evidence="4">Uncharacterized protein</fullName>
    </submittedName>
</protein>
<dbReference type="PANTHER" id="PTHR24171:SF8">
    <property type="entry name" value="BRCA1-ASSOCIATED RING DOMAIN PROTEIN 1"/>
    <property type="match status" value="1"/>
</dbReference>
<feature type="repeat" description="ANK" evidence="3">
    <location>
        <begin position="388"/>
        <end position="420"/>
    </location>
</feature>
<evidence type="ECO:0000313" key="5">
    <source>
        <dbReference type="Proteomes" id="UP000626109"/>
    </source>
</evidence>
<evidence type="ECO:0000313" key="4">
    <source>
        <dbReference type="EMBL" id="CAE8725756.1"/>
    </source>
</evidence>
<evidence type="ECO:0000256" key="2">
    <source>
        <dbReference type="ARBA" id="ARBA00023043"/>
    </source>
</evidence>
<dbReference type="Gene3D" id="1.25.40.20">
    <property type="entry name" value="Ankyrin repeat-containing domain"/>
    <property type="match status" value="3"/>
</dbReference>
<dbReference type="SMART" id="SM00248">
    <property type="entry name" value="ANK"/>
    <property type="match status" value="6"/>
</dbReference>
<evidence type="ECO:0000256" key="3">
    <source>
        <dbReference type="PROSITE-ProRule" id="PRU00023"/>
    </source>
</evidence>
<feature type="repeat" description="ANK" evidence="3">
    <location>
        <begin position="57"/>
        <end position="89"/>
    </location>
</feature>
<feature type="repeat" description="ANK" evidence="3">
    <location>
        <begin position="421"/>
        <end position="453"/>
    </location>
</feature>
<gene>
    <name evidence="4" type="ORF">PGLA2088_LOCUS44264</name>
</gene>